<gene>
    <name evidence="2" type="ORF">SAMN06265348_102101</name>
</gene>
<reference evidence="2 3" key="1">
    <citation type="submission" date="2017-05" db="EMBL/GenBank/DDBJ databases">
        <authorList>
            <person name="Varghese N."/>
            <person name="Submissions S."/>
        </authorList>
    </citation>
    <scope>NUCLEOTIDE SEQUENCE [LARGE SCALE GENOMIC DNA]</scope>
    <source>
        <strain evidence="2 3">DSM 19036</strain>
    </source>
</reference>
<dbReference type="SUPFAM" id="SSF55874">
    <property type="entry name" value="ATPase domain of HSP90 chaperone/DNA topoisomerase II/histidine kinase"/>
    <property type="match status" value="1"/>
</dbReference>
<dbReference type="Pfam" id="PF02518">
    <property type="entry name" value="HATPase_c"/>
    <property type="match status" value="1"/>
</dbReference>
<organism evidence="2 3">
    <name type="scientific">Pedobacter westerhofensis</name>
    <dbReference type="NCBI Taxonomy" id="425512"/>
    <lineage>
        <taxon>Bacteria</taxon>
        <taxon>Pseudomonadati</taxon>
        <taxon>Bacteroidota</taxon>
        <taxon>Sphingobacteriia</taxon>
        <taxon>Sphingobacteriales</taxon>
        <taxon>Sphingobacteriaceae</taxon>
        <taxon>Pedobacter</taxon>
    </lineage>
</organism>
<proteinExistence type="predicted"/>
<dbReference type="InterPro" id="IPR036890">
    <property type="entry name" value="HATPase_C_sf"/>
</dbReference>
<dbReference type="InterPro" id="IPR003594">
    <property type="entry name" value="HATPase_dom"/>
</dbReference>
<sequence>MRIPTCQTMILALSKDTIKVTQEQDVVFLKNRVKEVAVKIKMGLVNQTRLLTAASELVRNMMRYGGGGSCLIEVVSSGRSNGVRLTFTDKGQGIPDIEAAMRDGFSTGKSLGLGLPGTKRLVNEFSIKSKVGEGTTVTIVKWANG</sequence>
<dbReference type="Proteomes" id="UP000320300">
    <property type="component" value="Unassembled WGS sequence"/>
</dbReference>
<accession>A0A521B8W6</accession>
<dbReference type="AlphaFoldDB" id="A0A521B8W6"/>
<keyword evidence="2" id="KW-0418">Kinase</keyword>
<keyword evidence="3" id="KW-1185">Reference proteome</keyword>
<dbReference type="GO" id="GO:0016301">
    <property type="term" value="F:kinase activity"/>
    <property type="evidence" value="ECO:0007669"/>
    <property type="project" value="UniProtKB-KW"/>
</dbReference>
<keyword evidence="2" id="KW-0808">Transferase</keyword>
<dbReference type="CDD" id="cd16934">
    <property type="entry name" value="HATPase_RsbT-like"/>
    <property type="match status" value="1"/>
</dbReference>
<feature type="domain" description="Histidine kinase/HSP90-like ATPase" evidence="1">
    <location>
        <begin position="45"/>
        <end position="145"/>
    </location>
</feature>
<evidence type="ECO:0000313" key="2">
    <source>
        <dbReference type="EMBL" id="SMO43534.1"/>
    </source>
</evidence>
<dbReference type="Gene3D" id="3.30.565.10">
    <property type="entry name" value="Histidine kinase-like ATPase, C-terminal domain"/>
    <property type="match status" value="1"/>
</dbReference>
<dbReference type="SMART" id="SM00387">
    <property type="entry name" value="HATPase_c"/>
    <property type="match status" value="1"/>
</dbReference>
<name>A0A521B8W6_9SPHI</name>
<evidence type="ECO:0000259" key="1">
    <source>
        <dbReference type="SMART" id="SM00387"/>
    </source>
</evidence>
<dbReference type="EMBL" id="FXTN01000002">
    <property type="protein sequence ID" value="SMO43534.1"/>
    <property type="molecule type" value="Genomic_DNA"/>
</dbReference>
<evidence type="ECO:0000313" key="3">
    <source>
        <dbReference type="Proteomes" id="UP000320300"/>
    </source>
</evidence>
<protein>
    <submittedName>
        <fullName evidence="2">Serine/threonine-protein kinase RsbT</fullName>
    </submittedName>
</protein>